<keyword evidence="7" id="KW-0472">Membrane</keyword>
<dbReference type="GO" id="GO:0051205">
    <property type="term" value="P:protein insertion into membrane"/>
    <property type="evidence" value="ECO:0007669"/>
    <property type="project" value="TreeGrafter"/>
</dbReference>
<gene>
    <name evidence="10" type="primary">RTP5</name>
</gene>
<dbReference type="PANTHER" id="PTHR14402">
    <property type="entry name" value="RECEPTOR TRANSPORTING PROTEIN"/>
    <property type="match status" value="1"/>
</dbReference>
<evidence type="ECO:0000256" key="7">
    <source>
        <dbReference type="ARBA" id="ARBA00023136"/>
    </source>
</evidence>
<reference evidence="10" key="2">
    <citation type="submission" date="2025-09" db="UniProtKB">
        <authorList>
            <consortium name="Ensembl"/>
        </authorList>
    </citation>
    <scope>IDENTIFICATION</scope>
</reference>
<evidence type="ECO:0000313" key="10">
    <source>
        <dbReference type="Ensembl" id="ENSPCOP00000003682.1"/>
    </source>
</evidence>
<evidence type="ECO:0000256" key="8">
    <source>
        <dbReference type="SAM" id="MobiDB-lite"/>
    </source>
</evidence>
<feature type="compositionally biased region" description="Basic and acidic residues" evidence="8">
    <location>
        <begin position="387"/>
        <end position="407"/>
    </location>
</feature>
<evidence type="ECO:0000313" key="11">
    <source>
        <dbReference type="Proteomes" id="UP000233160"/>
    </source>
</evidence>
<name>A0A2K6EPM3_PROCO</name>
<dbReference type="Pfam" id="PF13695">
    <property type="entry name" value="Zn_ribbon_3CxxC"/>
    <property type="match status" value="1"/>
</dbReference>
<dbReference type="PANTHER" id="PTHR14402:SF2">
    <property type="entry name" value="RECEPTOR-TRANSPORTING PROTEIN 5"/>
    <property type="match status" value="1"/>
</dbReference>
<organism evidence="10 11">
    <name type="scientific">Propithecus coquereli</name>
    <name type="common">Coquerel's sifaka</name>
    <name type="synonym">Propithecus verreauxi coquereli</name>
    <dbReference type="NCBI Taxonomy" id="379532"/>
    <lineage>
        <taxon>Eukaryota</taxon>
        <taxon>Metazoa</taxon>
        <taxon>Chordata</taxon>
        <taxon>Craniata</taxon>
        <taxon>Vertebrata</taxon>
        <taxon>Euteleostomi</taxon>
        <taxon>Mammalia</taxon>
        <taxon>Eutheria</taxon>
        <taxon>Euarchontoglires</taxon>
        <taxon>Primates</taxon>
        <taxon>Strepsirrhini</taxon>
        <taxon>Lemuriformes</taxon>
        <taxon>Indriidae</taxon>
        <taxon>Propithecus</taxon>
    </lineage>
</organism>
<dbReference type="Ensembl" id="ENSPCOT00000012512.1">
    <property type="protein sequence ID" value="ENSPCOP00000003682.1"/>
    <property type="gene ID" value="ENSPCOG00000011030.1"/>
</dbReference>
<evidence type="ECO:0000256" key="2">
    <source>
        <dbReference type="ARBA" id="ARBA00022692"/>
    </source>
</evidence>
<sequence length="518" mass="55214">MDGARADVWARTFAQLMAETKPQDVWALLPQDSLVAGRLDSGGLQYRLKGLSRLQCSRCLWAWSSAHVHILFHLWWDRDRRRGLVKMRVWGQRCRLCPPPCSDCHVSPLNVHIFVSRLVLHILQKCYGDGLSPDQCPEMCFGDRCEACDLGVCFLQKAPDPAWGSGPMAECTGGLVTISLSGPVAHSCASPGGSSLPTTGSGGPGVLGKGSICLSGSSTAAPEGKGIAVDVRDPIFQARGLLSEVKTTFQLGGFLFKGGGASSGPVGVARGQGPVSCSHGLGVLWTGPPTGSYIVGLGPDGEGSLTFPLSFARTDVDGPTASEEHSVTFPFAFTEDAGAFTGVAQGNGKEGGHQSLVAASHDPCPETNAGGLTSEDKGSLASSSFPDDIKGRDSFTDVTKGREKEDGSQGPVCISEGSITIPFSVLDIIRKGPGHIAHSPQNNGLVTYGYYRKRWLRSRLGKSSRGSRREADLCSGRACRRPRAEPYEDVWIWVSMTVCIFWLLCMCRLNPGIFPEQV</sequence>
<dbReference type="GO" id="GO:0006612">
    <property type="term" value="P:protein targeting to membrane"/>
    <property type="evidence" value="ECO:0007669"/>
    <property type="project" value="TreeGrafter"/>
</dbReference>
<feature type="region of interest" description="Disordered" evidence="8">
    <location>
        <begin position="342"/>
        <end position="411"/>
    </location>
</feature>
<evidence type="ECO:0000256" key="3">
    <source>
        <dbReference type="ARBA" id="ARBA00022723"/>
    </source>
</evidence>
<dbReference type="Proteomes" id="UP000233160">
    <property type="component" value="Unassembled WGS sequence"/>
</dbReference>
<dbReference type="GO" id="GO:0031849">
    <property type="term" value="F:olfactory receptor binding"/>
    <property type="evidence" value="ECO:0007669"/>
    <property type="project" value="TreeGrafter"/>
</dbReference>
<feature type="domain" description="3CxxC-type" evidence="9">
    <location>
        <begin position="49"/>
        <end position="151"/>
    </location>
</feature>
<keyword evidence="3" id="KW-0479">Metal-binding</keyword>
<dbReference type="AlphaFoldDB" id="A0A2K6EPM3"/>
<evidence type="ECO:0000256" key="1">
    <source>
        <dbReference type="ARBA" id="ARBA00004167"/>
    </source>
</evidence>
<evidence type="ECO:0000256" key="5">
    <source>
        <dbReference type="ARBA" id="ARBA00022833"/>
    </source>
</evidence>
<evidence type="ECO:0000259" key="9">
    <source>
        <dbReference type="SMART" id="SM01328"/>
    </source>
</evidence>
<dbReference type="GO" id="GO:0016020">
    <property type="term" value="C:membrane"/>
    <property type="evidence" value="ECO:0007669"/>
    <property type="project" value="UniProtKB-SubCell"/>
</dbReference>
<proteinExistence type="predicted"/>
<dbReference type="InterPro" id="IPR026096">
    <property type="entry name" value="R-trans_p"/>
</dbReference>
<keyword evidence="6" id="KW-1133">Transmembrane helix</keyword>
<protein>
    <submittedName>
        <fullName evidence="10">Receptor transporter protein 5 (putative)</fullName>
    </submittedName>
</protein>
<dbReference type="GeneTree" id="ENSGT00940000163732"/>
<dbReference type="SMART" id="SM01328">
    <property type="entry name" value="zf-3CxxC"/>
    <property type="match status" value="1"/>
</dbReference>
<comment type="subcellular location">
    <subcellularLocation>
        <location evidence="1">Membrane</location>
        <topology evidence="1">Single-pass membrane protein</topology>
    </subcellularLocation>
</comment>
<keyword evidence="5" id="KW-0862">Zinc</keyword>
<accession>A0A2K6EPM3</accession>
<dbReference type="InterPro" id="IPR027377">
    <property type="entry name" value="ZAR1/RTP1-5-like_Znf-3CxxC"/>
</dbReference>
<dbReference type="GO" id="GO:0008270">
    <property type="term" value="F:zinc ion binding"/>
    <property type="evidence" value="ECO:0007669"/>
    <property type="project" value="UniProtKB-KW"/>
</dbReference>
<dbReference type="GO" id="GO:0001580">
    <property type="term" value="P:detection of chemical stimulus involved in sensory perception of bitter taste"/>
    <property type="evidence" value="ECO:0007669"/>
    <property type="project" value="TreeGrafter"/>
</dbReference>
<evidence type="ECO:0000256" key="6">
    <source>
        <dbReference type="ARBA" id="ARBA00022989"/>
    </source>
</evidence>
<keyword evidence="2" id="KW-0812">Transmembrane</keyword>
<keyword evidence="4" id="KW-0863">Zinc-finger</keyword>
<evidence type="ECO:0000256" key="4">
    <source>
        <dbReference type="ARBA" id="ARBA00022771"/>
    </source>
</evidence>
<reference evidence="10" key="1">
    <citation type="submission" date="2025-08" db="UniProtKB">
        <authorList>
            <consortium name="Ensembl"/>
        </authorList>
    </citation>
    <scope>IDENTIFICATION</scope>
</reference>
<keyword evidence="11" id="KW-1185">Reference proteome</keyword>
<dbReference type="OMA" id="GRCQWGW"/>